<dbReference type="GO" id="GO:0019634">
    <property type="term" value="P:organic phosphonate metabolic process"/>
    <property type="evidence" value="ECO:0007669"/>
    <property type="project" value="InterPro"/>
</dbReference>
<dbReference type="InterPro" id="IPR008772">
    <property type="entry name" value="Phosphonate_metab_PhnH"/>
</dbReference>
<protein>
    <submittedName>
        <fullName evidence="1">Phosphonate C-P lyase system protein PhnH</fullName>
    </submittedName>
</protein>
<keyword evidence="1" id="KW-0456">Lyase</keyword>
<dbReference type="KEGG" id="mflg:ABS361_09195"/>
<dbReference type="RefSeq" id="WP_407051464.1">
    <property type="nucleotide sequence ID" value="NZ_CP158568.1"/>
</dbReference>
<dbReference type="SUPFAM" id="SSF159709">
    <property type="entry name" value="PhnH-like"/>
    <property type="match status" value="1"/>
</dbReference>
<organism evidence="1">
    <name type="scientific">Methyloraptor flagellatus</name>
    <dbReference type="NCBI Taxonomy" id="3162530"/>
    <lineage>
        <taxon>Bacteria</taxon>
        <taxon>Pseudomonadati</taxon>
        <taxon>Pseudomonadota</taxon>
        <taxon>Alphaproteobacteria</taxon>
        <taxon>Hyphomicrobiales</taxon>
        <taxon>Ancalomicrobiaceae</taxon>
        <taxon>Methyloraptor</taxon>
    </lineage>
</organism>
<accession>A0AAU7XHM7</accession>
<sequence>MRHERDARESGFRDPVHDAQATFRCAMRALAEPGTIRTLGADVAPPAPLMAGTAALLLALADYETPIWLDPAIRAAEGPSGFLRFQTGAPVTDDRSKAGFAVLTGPAGLTRKHGFAEGSLEYPDRSTTVIIQVERLEAGEGWRLAGPGIKGEARLAITPQTAELVEALTINHELFPRGIDVYFVCGTRIAALPRSTRITV</sequence>
<proteinExistence type="predicted"/>
<name>A0AAU7XHM7_9HYPH</name>
<dbReference type="EMBL" id="CP158568">
    <property type="protein sequence ID" value="XBY46368.1"/>
    <property type="molecule type" value="Genomic_DNA"/>
</dbReference>
<dbReference type="AlphaFoldDB" id="A0AAU7XHM7"/>
<dbReference type="Gene3D" id="3.40.50.11310">
    <property type="entry name" value="Bacterial phosphonate metabolism protein PhnH"/>
    <property type="match status" value="1"/>
</dbReference>
<reference evidence="1" key="1">
    <citation type="submission" date="2024-06" db="EMBL/GenBank/DDBJ databases">
        <title>Methylostella associata gen. nov., sp. nov., a novel Ancalomicrobiaceae-affiliated facultatively methylotrophic bacteria that feed on methanotrophs of the genus Methylococcus.</title>
        <authorList>
            <person name="Saltykova V."/>
            <person name="Danilova O.V."/>
            <person name="Oshkin I.Y."/>
            <person name="Belova S.E."/>
            <person name="Pimenov N.V."/>
            <person name="Dedysh S.N."/>
        </authorList>
    </citation>
    <scope>NUCLEOTIDE SEQUENCE</scope>
    <source>
        <strain evidence="1">S20</strain>
    </source>
</reference>
<dbReference type="InterPro" id="IPR038058">
    <property type="entry name" value="PhnH-like_sp"/>
</dbReference>
<dbReference type="Pfam" id="PF05845">
    <property type="entry name" value="PhnH"/>
    <property type="match status" value="1"/>
</dbReference>
<dbReference type="PIRSF" id="PIRSF020680">
    <property type="entry name" value="PhnH"/>
    <property type="match status" value="1"/>
</dbReference>
<gene>
    <name evidence="1" type="primary">phnH</name>
    <name evidence="1" type="ORF">ABS361_09195</name>
</gene>
<dbReference type="NCBIfam" id="TIGR03292">
    <property type="entry name" value="PhnH_redo"/>
    <property type="match status" value="1"/>
</dbReference>
<evidence type="ECO:0000313" key="1">
    <source>
        <dbReference type="EMBL" id="XBY46368.1"/>
    </source>
</evidence>
<dbReference type="GO" id="GO:0016829">
    <property type="term" value="F:lyase activity"/>
    <property type="evidence" value="ECO:0007669"/>
    <property type="project" value="UniProtKB-KW"/>
</dbReference>